<proteinExistence type="predicted"/>
<reference evidence="2 3" key="1">
    <citation type="submission" date="2014-04" db="EMBL/GenBank/DDBJ databases">
        <title>Evolutionary Origins and Diversification of the Mycorrhizal Mutualists.</title>
        <authorList>
            <consortium name="DOE Joint Genome Institute"/>
            <consortium name="Mycorrhizal Genomics Consortium"/>
            <person name="Kohler A."/>
            <person name="Kuo A."/>
            <person name="Nagy L.G."/>
            <person name="Floudas D."/>
            <person name="Copeland A."/>
            <person name="Barry K.W."/>
            <person name="Cichocki N."/>
            <person name="Veneault-Fourrey C."/>
            <person name="LaButti K."/>
            <person name="Lindquist E.A."/>
            <person name="Lipzen A."/>
            <person name="Lundell T."/>
            <person name="Morin E."/>
            <person name="Murat C."/>
            <person name="Riley R."/>
            <person name="Ohm R."/>
            <person name="Sun H."/>
            <person name="Tunlid A."/>
            <person name="Henrissat B."/>
            <person name="Grigoriev I.V."/>
            <person name="Hibbett D.S."/>
            <person name="Martin F."/>
        </authorList>
    </citation>
    <scope>NUCLEOTIDE SEQUENCE [LARGE SCALE GENOMIC DNA]</scope>
    <source>
        <strain evidence="2 3">Koide BX008</strain>
    </source>
</reference>
<evidence type="ECO:0000313" key="2">
    <source>
        <dbReference type="EMBL" id="KIL63800.1"/>
    </source>
</evidence>
<name>A0A0C2SKP1_AMAMK</name>
<evidence type="ECO:0000313" key="3">
    <source>
        <dbReference type="Proteomes" id="UP000054549"/>
    </source>
</evidence>
<sequence>MCQRRTRFHWLNLLDCKRDKPASLISCVLSSTWAPLWPVQEQRTSQRITISLPNVVGNNKPPPENPRKLVITLVTHTHSGKLLLDQQRFRMQWRNSTALELEKEKEKANLNSYVEHLWPRQRPSICQQQRCDDEDDDNDESDNDGYPHCPLMRRFVPTPIASINAL</sequence>
<organism evidence="2 3">
    <name type="scientific">Amanita muscaria (strain Koide BX008)</name>
    <dbReference type="NCBI Taxonomy" id="946122"/>
    <lineage>
        <taxon>Eukaryota</taxon>
        <taxon>Fungi</taxon>
        <taxon>Dikarya</taxon>
        <taxon>Basidiomycota</taxon>
        <taxon>Agaricomycotina</taxon>
        <taxon>Agaricomycetes</taxon>
        <taxon>Agaricomycetidae</taxon>
        <taxon>Agaricales</taxon>
        <taxon>Pluteineae</taxon>
        <taxon>Amanitaceae</taxon>
        <taxon>Amanita</taxon>
    </lineage>
</organism>
<evidence type="ECO:0000256" key="1">
    <source>
        <dbReference type="SAM" id="MobiDB-lite"/>
    </source>
</evidence>
<dbReference type="HOGENOM" id="CLU_1602274_0_0_1"/>
<dbReference type="Proteomes" id="UP000054549">
    <property type="component" value="Unassembled WGS sequence"/>
</dbReference>
<keyword evidence="3" id="KW-1185">Reference proteome</keyword>
<dbReference type="AlphaFoldDB" id="A0A0C2SKP1"/>
<dbReference type="EMBL" id="KN818255">
    <property type="protein sequence ID" value="KIL63800.1"/>
    <property type="molecule type" value="Genomic_DNA"/>
</dbReference>
<feature type="region of interest" description="Disordered" evidence="1">
    <location>
        <begin position="128"/>
        <end position="149"/>
    </location>
</feature>
<gene>
    <name evidence="2" type="ORF">M378DRAFT_11887</name>
</gene>
<accession>A0A0C2SKP1</accession>
<feature type="compositionally biased region" description="Acidic residues" evidence="1">
    <location>
        <begin position="132"/>
        <end position="143"/>
    </location>
</feature>
<protein>
    <submittedName>
        <fullName evidence="2">Uncharacterized protein</fullName>
    </submittedName>
</protein>
<dbReference type="InParanoid" id="A0A0C2SKP1"/>